<dbReference type="AlphaFoldDB" id="A0A7S3R3Z8"/>
<accession>A0A7S3R3Z8</accession>
<keyword evidence="1" id="KW-0238">DNA-binding</keyword>
<evidence type="ECO:0000256" key="2">
    <source>
        <dbReference type="SAM" id="MobiDB-lite"/>
    </source>
</evidence>
<sequence>MVSQTESLHMVPVTPYDNAKKGAQHQGRRTRSATPKPSTKERTQYVVPSTSARKTSQRKQQKGAAAPQPSPPKDIAQQGGLYFDMDGRPMFVEMKPAAFYGESLMRPFIKLDEENKPVKDRPFQPKLPNEPLIEWGKQTKWEKGGMRQPPLNASQLSLQKRAQEMKDPLPPKPRAAWQFYAEELIQKATNARDRLEGDDVAVRQLITDEVRGLGKKRHRWVVPHAEEHLGEAGKGGKWAQLSAVDQEKYIKMHNEDVKRYDHQMEAWNRKHPEQHSKAVEQCIQRIAARKAQEVREAQLQQQPQQQGGQEVQEGEEQQQQDEQQQQQGEIALGEAERGSKRQRVGGKKAKETGRKGAGQQRKQLKGKKTRKGEQEEEEAEEGQSDEEDEVYQSEASESEDHLDPESKHEEDDENEQQPRKKQEKVSSPGRKVLANAASKLNTPPKGGKGTVSKLSPTKIGGVVTKKPASRTSPAKLGGVVASSTRASVHSK</sequence>
<feature type="compositionally biased region" description="Low complexity" evidence="2">
    <location>
        <begin position="297"/>
        <end position="311"/>
    </location>
</feature>
<feature type="region of interest" description="Disordered" evidence="2">
    <location>
        <begin position="1"/>
        <end position="81"/>
    </location>
</feature>
<protein>
    <recommendedName>
        <fullName evidence="3">HMG box domain-containing protein</fullName>
    </recommendedName>
</protein>
<name>A0A7S3R3Z8_DUNTE</name>
<feature type="region of interest" description="Disordered" evidence="2">
    <location>
        <begin position="294"/>
        <end position="491"/>
    </location>
</feature>
<gene>
    <name evidence="4" type="ORF">DTER00134_LOCUS16739</name>
</gene>
<keyword evidence="1" id="KW-0539">Nucleus</keyword>
<feature type="compositionally biased region" description="Low complexity" evidence="2">
    <location>
        <begin position="320"/>
        <end position="333"/>
    </location>
</feature>
<dbReference type="PROSITE" id="PS50118">
    <property type="entry name" value="HMG_BOX_2"/>
    <property type="match status" value="1"/>
</dbReference>
<organism evidence="4">
    <name type="scientific">Dunaliella tertiolecta</name>
    <name type="common">Green alga</name>
    <dbReference type="NCBI Taxonomy" id="3047"/>
    <lineage>
        <taxon>Eukaryota</taxon>
        <taxon>Viridiplantae</taxon>
        <taxon>Chlorophyta</taxon>
        <taxon>core chlorophytes</taxon>
        <taxon>Chlorophyceae</taxon>
        <taxon>CS clade</taxon>
        <taxon>Chlamydomonadales</taxon>
        <taxon>Dunaliellaceae</taxon>
        <taxon>Dunaliella</taxon>
    </lineage>
</organism>
<dbReference type="Gene3D" id="1.10.30.10">
    <property type="entry name" value="High mobility group box domain"/>
    <property type="match status" value="1"/>
</dbReference>
<feature type="compositionally biased region" description="Acidic residues" evidence="2">
    <location>
        <begin position="374"/>
        <end position="397"/>
    </location>
</feature>
<dbReference type="InterPro" id="IPR036910">
    <property type="entry name" value="HMG_box_dom_sf"/>
</dbReference>
<feature type="DNA-binding region" description="HMG box" evidence="1">
    <location>
        <begin position="170"/>
        <end position="268"/>
    </location>
</feature>
<feature type="compositionally biased region" description="Basic residues" evidence="2">
    <location>
        <begin position="22"/>
        <end position="31"/>
    </location>
</feature>
<dbReference type="SUPFAM" id="SSF47095">
    <property type="entry name" value="HMG-box"/>
    <property type="match status" value="1"/>
</dbReference>
<reference evidence="4" key="1">
    <citation type="submission" date="2021-01" db="EMBL/GenBank/DDBJ databases">
        <authorList>
            <person name="Corre E."/>
            <person name="Pelletier E."/>
            <person name="Niang G."/>
            <person name="Scheremetjew M."/>
            <person name="Finn R."/>
            <person name="Kale V."/>
            <person name="Holt S."/>
            <person name="Cochrane G."/>
            <person name="Meng A."/>
            <person name="Brown T."/>
            <person name="Cohen L."/>
        </authorList>
    </citation>
    <scope>NUCLEOTIDE SEQUENCE</scope>
    <source>
        <strain evidence="4">CCMP1320</strain>
    </source>
</reference>
<dbReference type="InterPro" id="IPR009071">
    <property type="entry name" value="HMG_box_dom"/>
</dbReference>
<dbReference type="GO" id="GO:0003677">
    <property type="term" value="F:DNA binding"/>
    <property type="evidence" value="ECO:0007669"/>
    <property type="project" value="UniProtKB-UniRule"/>
</dbReference>
<evidence type="ECO:0000256" key="1">
    <source>
        <dbReference type="PROSITE-ProRule" id="PRU00267"/>
    </source>
</evidence>
<evidence type="ECO:0000313" key="4">
    <source>
        <dbReference type="EMBL" id="CAE0501666.1"/>
    </source>
</evidence>
<feature type="compositionally biased region" description="Basic and acidic residues" evidence="2">
    <location>
        <begin position="398"/>
        <end position="409"/>
    </location>
</feature>
<proteinExistence type="predicted"/>
<evidence type="ECO:0000259" key="3">
    <source>
        <dbReference type="PROSITE" id="PS50118"/>
    </source>
</evidence>
<feature type="compositionally biased region" description="Polar residues" evidence="2">
    <location>
        <begin position="481"/>
        <end position="491"/>
    </location>
</feature>
<dbReference type="GO" id="GO:0005634">
    <property type="term" value="C:nucleus"/>
    <property type="evidence" value="ECO:0007669"/>
    <property type="project" value="UniProtKB-UniRule"/>
</dbReference>
<feature type="domain" description="HMG box" evidence="3">
    <location>
        <begin position="170"/>
        <end position="268"/>
    </location>
</feature>
<dbReference type="EMBL" id="HBIP01027705">
    <property type="protein sequence ID" value="CAE0501666.1"/>
    <property type="molecule type" value="Transcribed_RNA"/>
</dbReference>